<keyword evidence="5" id="KW-0067">ATP-binding</keyword>
<dbReference type="GO" id="GO:0005524">
    <property type="term" value="F:ATP binding"/>
    <property type="evidence" value="ECO:0007669"/>
    <property type="project" value="UniProtKB-KW"/>
</dbReference>
<proteinExistence type="inferred from homology"/>
<dbReference type="Pfam" id="PF00294">
    <property type="entry name" value="PfkB"/>
    <property type="match status" value="1"/>
</dbReference>
<organism evidence="7 8">
    <name type="scientific">Sediminivirga luteola</name>
    <dbReference type="NCBI Taxonomy" id="1774748"/>
    <lineage>
        <taxon>Bacteria</taxon>
        <taxon>Bacillati</taxon>
        <taxon>Actinomycetota</taxon>
        <taxon>Actinomycetes</taxon>
        <taxon>Micrococcales</taxon>
        <taxon>Brevibacteriaceae</taxon>
        <taxon>Sediminivirga</taxon>
    </lineage>
</organism>
<comment type="caution">
    <text evidence="7">The sequence shown here is derived from an EMBL/GenBank/DDBJ whole genome shotgun (WGS) entry which is preliminary data.</text>
</comment>
<dbReference type="InterPro" id="IPR050306">
    <property type="entry name" value="PfkB_Carbo_kinase"/>
</dbReference>
<keyword evidence="4" id="KW-0418">Kinase</keyword>
<dbReference type="EMBL" id="BMFY01000002">
    <property type="protein sequence ID" value="GGA06001.1"/>
    <property type="molecule type" value="Genomic_DNA"/>
</dbReference>
<keyword evidence="3" id="KW-0547">Nucleotide-binding</keyword>
<dbReference type="InterPro" id="IPR002173">
    <property type="entry name" value="Carboh/pur_kinase_PfkB_CS"/>
</dbReference>
<dbReference type="PANTHER" id="PTHR43085:SF1">
    <property type="entry name" value="PSEUDOURIDINE KINASE-RELATED"/>
    <property type="match status" value="1"/>
</dbReference>
<dbReference type="SUPFAM" id="SSF53613">
    <property type="entry name" value="Ribokinase-like"/>
    <property type="match status" value="1"/>
</dbReference>
<protein>
    <submittedName>
        <fullName evidence="7">Ribokinase</fullName>
    </submittedName>
</protein>
<evidence type="ECO:0000256" key="4">
    <source>
        <dbReference type="ARBA" id="ARBA00022777"/>
    </source>
</evidence>
<dbReference type="GO" id="GO:0016301">
    <property type="term" value="F:kinase activity"/>
    <property type="evidence" value="ECO:0007669"/>
    <property type="project" value="UniProtKB-KW"/>
</dbReference>
<feature type="domain" description="Carbohydrate kinase PfkB" evidence="6">
    <location>
        <begin position="7"/>
        <end position="288"/>
    </location>
</feature>
<evidence type="ECO:0000256" key="3">
    <source>
        <dbReference type="ARBA" id="ARBA00022741"/>
    </source>
</evidence>
<evidence type="ECO:0000256" key="5">
    <source>
        <dbReference type="ARBA" id="ARBA00022840"/>
    </source>
</evidence>
<evidence type="ECO:0000256" key="2">
    <source>
        <dbReference type="ARBA" id="ARBA00022679"/>
    </source>
</evidence>
<sequence length="306" mass="31983">MDLLTAGETMIALRSTGLLRLGGSATISTAGAEGNVAIAASRLGHRVAWAGRVGDDESGNLVLRTFAAEGVDVSAVVRDPERETGLLLFEQRLPDLTRVEYHRRDSAGSRWSPEDVPAALALQPRIVHLTGITPALSPSAAEASHALLEGARRQGAMVSVDVNYRSRLWTAEEAAPVLASLVRLADLVIASPDELSLVADGPAALLRQGVREVIVKDGAHGARAYTEEGEMQVPARPVQAVDSIGAGDAFSGGYLSGVLDGADLATRMDRAAALGAFAVASRGDWEGLPFRSELPLLRAAEGGALR</sequence>
<reference evidence="7" key="2">
    <citation type="submission" date="2020-09" db="EMBL/GenBank/DDBJ databases">
        <authorList>
            <person name="Sun Q."/>
            <person name="Zhou Y."/>
        </authorList>
    </citation>
    <scope>NUCLEOTIDE SEQUENCE</scope>
    <source>
        <strain evidence="7">CGMCC 1.12785</strain>
    </source>
</reference>
<accession>A0A8J2XJJ3</accession>
<evidence type="ECO:0000313" key="8">
    <source>
        <dbReference type="Proteomes" id="UP000616114"/>
    </source>
</evidence>
<keyword evidence="8" id="KW-1185">Reference proteome</keyword>
<name>A0A8J2XJJ3_9MICO</name>
<dbReference type="Gene3D" id="3.40.1190.20">
    <property type="match status" value="1"/>
</dbReference>
<dbReference type="InterPro" id="IPR029056">
    <property type="entry name" value="Ribokinase-like"/>
</dbReference>
<dbReference type="Proteomes" id="UP000616114">
    <property type="component" value="Unassembled WGS sequence"/>
</dbReference>
<gene>
    <name evidence="7" type="ORF">GCM10011333_06140</name>
</gene>
<comment type="similarity">
    <text evidence="1">Belongs to the carbohydrate kinase PfkB family.</text>
</comment>
<dbReference type="CDD" id="cd01166">
    <property type="entry name" value="KdgK"/>
    <property type="match status" value="1"/>
</dbReference>
<keyword evidence="2" id="KW-0808">Transferase</keyword>
<evidence type="ECO:0000313" key="7">
    <source>
        <dbReference type="EMBL" id="GGA06001.1"/>
    </source>
</evidence>
<dbReference type="AlphaFoldDB" id="A0A8J2XJJ3"/>
<dbReference type="PANTHER" id="PTHR43085">
    <property type="entry name" value="HEXOKINASE FAMILY MEMBER"/>
    <property type="match status" value="1"/>
</dbReference>
<reference evidence="7" key="1">
    <citation type="journal article" date="2014" name="Int. J. Syst. Evol. Microbiol.">
        <title>Complete genome sequence of Corynebacterium casei LMG S-19264T (=DSM 44701T), isolated from a smear-ripened cheese.</title>
        <authorList>
            <consortium name="US DOE Joint Genome Institute (JGI-PGF)"/>
            <person name="Walter F."/>
            <person name="Albersmeier A."/>
            <person name="Kalinowski J."/>
            <person name="Ruckert C."/>
        </authorList>
    </citation>
    <scope>NUCLEOTIDE SEQUENCE</scope>
    <source>
        <strain evidence="7">CGMCC 1.12785</strain>
    </source>
</reference>
<dbReference type="PROSITE" id="PS00584">
    <property type="entry name" value="PFKB_KINASES_2"/>
    <property type="match status" value="1"/>
</dbReference>
<dbReference type="InterPro" id="IPR011611">
    <property type="entry name" value="PfkB_dom"/>
</dbReference>
<evidence type="ECO:0000256" key="1">
    <source>
        <dbReference type="ARBA" id="ARBA00010688"/>
    </source>
</evidence>
<evidence type="ECO:0000259" key="6">
    <source>
        <dbReference type="Pfam" id="PF00294"/>
    </source>
</evidence>